<organism evidence="1 2">
    <name type="scientific">Pseudomonas arcuscaelestis</name>
    <dbReference type="NCBI Taxonomy" id="2710591"/>
    <lineage>
        <taxon>Bacteria</taxon>
        <taxon>Pseudomonadati</taxon>
        <taxon>Pseudomonadota</taxon>
        <taxon>Gammaproteobacteria</taxon>
        <taxon>Pseudomonadales</taxon>
        <taxon>Pseudomonadaceae</taxon>
        <taxon>Pseudomonas</taxon>
    </lineage>
</organism>
<comment type="caution">
    <text evidence="1">The sequence shown here is derived from an EMBL/GenBank/DDBJ whole genome shotgun (WGS) entry which is preliminary data.</text>
</comment>
<dbReference type="EMBL" id="JACOPV010000004">
    <property type="protein sequence ID" value="MBM5457543.1"/>
    <property type="molecule type" value="Genomic_DNA"/>
</dbReference>
<reference evidence="1 2" key="1">
    <citation type="submission" date="2020-08" db="EMBL/GenBank/DDBJ databases">
        <title>Description of novel Pseudomonas species.</title>
        <authorList>
            <person name="Duman M."/>
            <person name="Mulet M."/>
            <person name="Altun S."/>
            <person name="Saticioglu I.B."/>
            <person name="Lalucat J."/>
            <person name="Garcia-Valdes E."/>
        </authorList>
    </citation>
    <scope>NUCLEOTIDE SEQUENCE [LARGE SCALE GENOMIC DNA]</scope>
    <source>
        <strain evidence="1 2">P66</strain>
    </source>
</reference>
<protein>
    <submittedName>
        <fullName evidence="1">Uncharacterized protein</fullName>
    </submittedName>
</protein>
<name>A0ABS2BV90_9PSED</name>
<keyword evidence="2" id="KW-1185">Reference proteome</keyword>
<dbReference type="Proteomes" id="UP000745663">
    <property type="component" value="Unassembled WGS sequence"/>
</dbReference>
<dbReference type="RefSeq" id="WP_203584198.1">
    <property type="nucleotide sequence ID" value="NZ_JACOPV010000004.1"/>
</dbReference>
<proteinExistence type="predicted"/>
<evidence type="ECO:0000313" key="2">
    <source>
        <dbReference type="Proteomes" id="UP000745663"/>
    </source>
</evidence>
<gene>
    <name evidence="1" type="ORF">H8F21_08150</name>
</gene>
<accession>A0ABS2BV90</accession>
<evidence type="ECO:0000313" key="1">
    <source>
        <dbReference type="EMBL" id="MBM5457543.1"/>
    </source>
</evidence>
<sequence length="194" mass="22465">MMFRIRSGDDYSALRGEKVGREDAERALRQYIRRRKHGMSVPDDLQNFILDGLQRQLEGGAKGWHNEVGRPKDEHESLTMWAWYCFHMDERFKGGLTDERYERISAHLTEELIPLRVDGVPGLSGPNIKRMVRDFKRSGFQRTDASVRPAMASDIAELNIIKARLFCRCTLLLDNSPSNELAPKIVECWEKDQK</sequence>